<evidence type="ECO:0000256" key="12">
    <source>
        <dbReference type="PIRSR" id="PIRSR602401-1"/>
    </source>
</evidence>
<gene>
    <name evidence="16" type="primary">LOC117674493</name>
</gene>
<reference evidence="16" key="1">
    <citation type="submission" date="2025-08" db="UniProtKB">
        <authorList>
            <consortium name="RefSeq"/>
        </authorList>
    </citation>
    <scope>IDENTIFICATION</scope>
    <source>
        <tissue evidence="16">Blood</tissue>
    </source>
</reference>
<dbReference type="AlphaFoldDB" id="A0A6P9D895"/>
<dbReference type="GO" id="GO:0006082">
    <property type="term" value="P:organic acid metabolic process"/>
    <property type="evidence" value="ECO:0007669"/>
    <property type="project" value="TreeGrafter"/>
</dbReference>
<feature type="binding site" description="axial binding residue" evidence="12">
    <location>
        <position position="440"/>
    </location>
    <ligand>
        <name>heme</name>
        <dbReference type="ChEBI" id="CHEBI:30413"/>
    </ligand>
    <ligandPart>
        <name>Fe</name>
        <dbReference type="ChEBI" id="CHEBI:18248"/>
    </ligandPart>
</feature>
<evidence type="ECO:0000256" key="7">
    <source>
        <dbReference type="ARBA" id="ARBA00022848"/>
    </source>
</evidence>
<evidence type="ECO:0000256" key="1">
    <source>
        <dbReference type="ARBA" id="ARBA00001971"/>
    </source>
</evidence>
<evidence type="ECO:0000256" key="13">
    <source>
        <dbReference type="RuleBase" id="RU000461"/>
    </source>
</evidence>
<keyword evidence="14" id="KW-0812">Transmembrane</keyword>
<evidence type="ECO:0000256" key="14">
    <source>
        <dbReference type="SAM" id="Phobius"/>
    </source>
</evidence>
<dbReference type="PANTHER" id="PTHR24300:SF302">
    <property type="entry name" value="CYTOCHROME P450"/>
    <property type="match status" value="1"/>
</dbReference>
<dbReference type="OMA" id="RQRESAN"/>
<keyword evidence="11 14" id="KW-0472">Membrane</keyword>
<keyword evidence="6" id="KW-0256">Endoplasmic reticulum</keyword>
<dbReference type="GO" id="GO:0046222">
    <property type="term" value="P:aflatoxin metabolic process"/>
    <property type="evidence" value="ECO:0007669"/>
    <property type="project" value="UniProtKB-ARBA"/>
</dbReference>
<keyword evidence="5 12" id="KW-0479">Metal-binding</keyword>
<proteinExistence type="inferred from homology"/>
<keyword evidence="4 12" id="KW-0349">Heme</keyword>
<dbReference type="GeneID" id="117674493"/>
<keyword evidence="8 13" id="KW-0560">Oxidoreductase</keyword>
<evidence type="ECO:0000256" key="4">
    <source>
        <dbReference type="ARBA" id="ARBA00022617"/>
    </source>
</evidence>
<keyword evidence="10 13" id="KW-0503">Monooxygenase</keyword>
<organism evidence="15 16">
    <name type="scientific">Pantherophis guttatus</name>
    <name type="common">Corn snake</name>
    <name type="synonym">Elaphe guttata</name>
    <dbReference type="NCBI Taxonomy" id="94885"/>
    <lineage>
        <taxon>Eukaryota</taxon>
        <taxon>Metazoa</taxon>
        <taxon>Chordata</taxon>
        <taxon>Craniata</taxon>
        <taxon>Vertebrata</taxon>
        <taxon>Euteleostomi</taxon>
        <taxon>Lepidosauria</taxon>
        <taxon>Squamata</taxon>
        <taxon>Bifurcata</taxon>
        <taxon>Unidentata</taxon>
        <taxon>Episquamata</taxon>
        <taxon>Toxicofera</taxon>
        <taxon>Serpentes</taxon>
        <taxon>Colubroidea</taxon>
        <taxon>Colubridae</taxon>
        <taxon>Colubrinae</taxon>
        <taxon>Pantherophis</taxon>
    </lineage>
</organism>
<evidence type="ECO:0000256" key="2">
    <source>
        <dbReference type="ARBA" id="ARBA00004524"/>
    </source>
</evidence>
<keyword evidence="9 12" id="KW-0408">Iron</keyword>
<name>A0A6P9D895_PANGU</name>
<dbReference type="InParanoid" id="A0A6P9D895"/>
<comment type="similarity">
    <text evidence="3 13">Belongs to the cytochrome P450 family.</text>
</comment>
<dbReference type="InterPro" id="IPR036396">
    <property type="entry name" value="Cyt_P450_sf"/>
</dbReference>
<dbReference type="GO" id="GO:0006805">
    <property type="term" value="P:xenobiotic metabolic process"/>
    <property type="evidence" value="ECO:0007669"/>
    <property type="project" value="TreeGrafter"/>
</dbReference>
<sequence length="496" mass="56514">MDWTGAILTLFLFIFAIMFLLKKNSSRNNSSHNLPPGPRTIPILGNLHMMDLKRPYRTLIEWSKEYGPIFRIKLGFQEMVVLTGYETVKEALVNQADAFADRPVIPIFEDAVKGYGLVSSSGENWKVMRRFTLSTLRDYGMGKRTIEDKIIEECSVLTKTMETYAGKPFDITTILSAAVSNIIVCILLGKRYEYEDATFLRLLKIVNESLQLSGSPAALIYNLFPKLGFLLGAPKKVMKNEKEFQDFIKTTFIEYLQDLDENDQRNFIESFLVRQKQENMKMTHGGYFHNENLIGLVDDLFAAGTDTTANTLRWAILLMMKHPEIQRKVQEEIAKEIGDIQPRTDHRAKMPYTDAVIHEIQRFGDIVPSNLPHSTTMDITLKGFFIPKGTHVIPLLTSVLHDESQWEKPHEFYPEHFLDSEGKFVKRDAFMPFSAGRRICAGETLAKMELFLFFTSLLQKFTFHPPPGTSKDALDLTPGVGLISPPMPYKTCAVLC</sequence>
<dbReference type="PRINTS" id="PR00385">
    <property type="entry name" value="P450"/>
</dbReference>
<dbReference type="KEGG" id="pgut:117674493"/>
<dbReference type="Proteomes" id="UP001652622">
    <property type="component" value="Unplaced"/>
</dbReference>
<evidence type="ECO:0000313" key="16">
    <source>
        <dbReference type="RefSeq" id="XP_034288431.1"/>
    </source>
</evidence>
<evidence type="ECO:0000313" key="15">
    <source>
        <dbReference type="Proteomes" id="UP001652622"/>
    </source>
</evidence>
<dbReference type="FunCoup" id="A0A6P9D895">
    <property type="interactions" value="56"/>
</dbReference>
<evidence type="ECO:0000256" key="9">
    <source>
        <dbReference type="ARBA" id="ARBA00023004"/>
    </source>
</evidence>
<keyword evidence="14" id="KW-1133">Transmembrane helix</keyword>
<dbReference type="GO" id="GO:0020037">
    <property type="term" value="F:heme binding"/>
    <property type="evidence" value="ECO:0007669"/>
    <property type="project" value="InterPro"/>
</dbReference>
<dbReference type="GO" id="GO:0016712">
    <property type="term" value="F:oxidoreductase activity, acting on paired donors, with incorporation or reduction of molecular oxygen, reduced flavin or flavoprotein as one donor, and incorporation of one atom of oxygen"/>
    <property type="evidence" value="ECO:0007669"/>
    <property type="project" value="TreeGrafter"/>
</dbReference>
<dbReference type="PROSITE" id="PS00086">
    <property type="entry name" value="CYTOCHROME_P450"/>
    <property type="match status" value="1"/>
</dbReference>
<evidence type="ECO:0000256" key="11">
    <source>
        <dbReference type="ARBA" id="ARBA00023136"/>
    </source>
</evidence>
<evidence type="ECO:0000256" key="3">
    <source>
        <dbReference type="ARBA" id="ARBA00010617"/>
    </source>
</evidence>
<evidence type="ECO:0000256" key="8">
    <source>
        <dbReference type="ARBA" id="ARBA00023002"/>
    </source>
</evidence>
<dbReference type="InterPro" id="IPR050182">
    <property type="entry name" value="Cytochrome_P450_fam2"/>
</dbReference>
<comment type="cofactor">
    <cofactor evidence="1 12">
        <name>heme</name>
        <dbReference type="ChEBI" id="CHEBI:30413"/>
    </cofactor>
</comment>
<dbReference type="Gene3D" id="1.10.630.10">
    <property type="entry name" value="Cytochrome P450"/>
    <property type="match status" value="1"/>
</dbReference>
<dbReference type="RefSeq" id="XP_034288431.1">
    <property type="nucleotide sequence ID" value="XM_034432540.2"/>
</dbReference>
<dbReference type="InterPro" id="IPR017972">
    <property type="entry name" value="Cyt_P450_CS"/>
</dbReference>
<dbReference type="FunFam" id="1.10.630.10:FF:000010">
    <property type="entry name" value="cytochrome P450 2W1 isoform X2"/>
    <property type="match status" value="1"/>
</dbReference>
<evidence type="ECO:0000256" key="6">
    <source>
        <dbReference type="ARBA" id="ARBA00022824"/>
    </source>
</evidence>
<dbReference type="PANTHER" id="PTHR24300">
    <property type="entry name" value="CYTOCHROME P450 508A4-RELATED"/>
    <property type="match status" value="1"/>
</dbReference>
<dbReference type="PRINTS" id="PR00463">
    <property type="entry name" value="EP450I"/>
</dbReference>
<dbReference type="GO" id="GO:0005737">
    <property type="term" value="C:cytoplasm"/>
    <property type="evidence" value="ECO:0007669"/>
    <property type="project" value="TreeGrafter"/>
</dbReference>
<dbReference type="InterPro" id="IPR002401">
    <property type="entry name" value="Cyt_P450_E_grp-I"/>
</dbReference>
<keyword evidence="7" id="KW-0492">Microsome</keyword>
<dbReference type="InterPro" id="IPR001128">
    <property type="entry name" value="Cyt_P450"/>
</dbReference>
<comment type="subcellular location">
    <subcellularLocation>
        <location evidence="2">Microsome membrane</location>
    </subcellularLocation>
</comment>
<dbReference type="Pfam" id="PF00067">
    <property type="entry name" value="p450"/>
    <property type="match status" value="1"/>
</dbReference>
<evidence type="ECO:0000256" key="5">
    <source>
        <dbReference type="ARBA" id="ARBA00022723"/>
    </source>
</evidence>
<evidence type="ECO:0000256" key="10">
    <source>
        <dbReference type="ARBA" id="ARBA00023033"/>
    </source>
</evidence>
<accession>A0A6P9D895</accession>
<dbReference type="GO" id="GO:0005506">
    <property type="term" value="F:iron ion binding"/>
    <property type="evidence" value="ECO:0007669"/>
    <property type="project" value="InterPro"/>
</dbReference>
<protein>
    <submittedName>
        <fullName evidence="16">Cytochrome P450 2K6-like</fullName>
    </submittedName>
</protein>
<feature type="transmembrane region" description="Helical" evidence="14">
    <location>
        <begin position="6"/>
        <end position="21"/>
    </location>
</feature>
<keyword evidence="15" id="KW-1185">Reference proteome</keyword>
<dbReference type="SUPFAM" id="SSF48264">
    <property type="entry name" value="Cytochrome P450"/>
    <property type="match status" value="1"/>
</dbReference>